<dbReference type="KEGG" id="pnp:IJ22_34090"/>
<dbReference type="AlphaFoldDB" id="A0A0U2WEJ9"/>
<dbReference type="EMBL" id="CP013652">
    <property type="protein sequence ID" value="ALS23770.1"/>
    <property type="molecule type" value="Genomic_DNA"/>
</dbReference>
<keyword evidence="1" id="KW-0812">Transmembrane</keyword>
<gene>
    <name evidence="2" type="ORF">IJ22_34090</name>
</gene>
<sequence>MFRLCQNRMLPIIVITFPVFISYIITSVNMRSKIRKQLLQDSGKFGYRHIQIRVRSETNTDFPIACRHVRMNVLFQFGEPLF</sequence>
<dbReference type="STRING" id="162209.IJ22_34090"/>
<reference evidence="3" key="1">
    <citation type="submission" date="2015-12" db="EMBL/GenBank/DDBJ databases">
        <title>Complete genome sequences of two moderately thermophilic Paenibacillus species.</title>
        <authorList>
            <person name="Butler R.III."/>
            <person name="Wang J."/>
            <person name="Stark B.C."/>
            <person name="Pombert J.-F."/>
        </authorList>
    </citation>
    <scope>NUCLEOTIDE SEQUENCE [LARGE SCALE GENOMIC DNA]</scope>
    <source>
        <strain evidence="3">32O-Y</strain>
    </source>
</reference>
<protein>
    <submittedName>
        <fullName evidence="2">Uncharacterized protein</fullName>
    </submittedName>
</protein>
<proteinExistence type="predicted"/>
<organism evidence="2 3">
    <name type="scientific">Paenibacillus naphthalenovorans</name>
    <dbReference type="NCBI Taxonomy" id="162209"/>
    <lineage>
        <taxon>Bacteria</taxon>
        <taxon>Bacillati</taxon>
        <taxon>Bacillota</taxon>
        <taxon>Bacilli</taxon>
        <taxon>Bacillales</taxon>
        <taxon>Paenibacillaceae</taxon>
        <taxon>Paenibacillus</taxon>
    </lineage>
</organism>
<evidence type="ECO:0000313" key="2">
    <source>
        <dbReference type="EMBL" id="ALS23770.1"/>
    </source>
</evidence>
<feature type="transmembrane region" description="Helical" evidence="1">
    <location>
        <begin position="12"/>
        <end position="30"/>
    </location>
</feature>
<evidence type="ECO:0000313" key="3">
    <source>
        <dbReference type="Proteomes" id="UP000061660"/>
    </source>
</evidence>
<keyword evidence="1" id="KW-1133">Transmembrane helix</keyword>
<evidence type="ECO:0000256" key="1">
    <source>
        <dbReference type="SAM" id="Phobius"/>
    </source>
</evidence>
<dbReference type="Proteomes" id="UP000061660">
    <property type="component" value="Chromosome"/>
</dbReference>
<dbReference type="PATRIC" id="fig|162209.4.peg.3648"/>
<reference evidence="2 3" key="2">
    <citation type="journal article" date="2016" name="Genome Announc.">
        <title>Complete Genome Sequences of Two Interactive Moderate Thermophiles, Paenibacillus napthalenovorans 32O-Y and Paenibacillus sp. 32O-W.</title>
        <authorList>
            <person name="Butler R.R.III."/>
            <person name="Wang J."/>
            <person name="Stark B.C."/>
            <person name="Pombert J.F."/>
        </authorList>
    </citation>
    <scope>NUCLEOTIDE SEQUENCE [LARGE SCALE GENOMIC DNA]</scope>
    <source>
        <strain evidence="2 3">32O-Y</strain>
    </source>
</reference>
<keyword evidence="3" id="KW-1185">Reference proteome</keyword>
<accession>A0A0U2WEJ9</accession>
<keyword evidence="1" id="KW-0472">Membrane</keyword>
<name>A0A0U2WEJ9_9BACL</name>